<dbReference type="RefSeq" id="WP_170192230.1">
    <property type="nucleotide sequence ID" value="NZ_JABBNB010000001.1"/>
</dbReference>
<dbReference type="AlphaFoldDB" id="A0A848KS78"/>
<reference evidence="2 3" key="1">
    <citation type="submission" date="2020-04" db="EMBL/GenBank/DDBJ databases">
        <title>Gordonia sp. nov. TBRC 11910.</title>
        <authorList>
            <person name="Suriyachadkun C."/>
        </authorList>
    </citation>
    <scope>NUCLEOTIDE SEQUENCE [LARGE SCALE GENOMIC DNA]</scope>
    <source>
        <strain evidence="2 3">TBRC 11910</strain>
    </source>
</reference>
<feature type="region of interest" description="Disordered" evidence="1">
    <location>
        <begin position="270"/>
        <end position="293"/>
    </location>
</feature>
<evidence type="ECO:0000313" key="2">
    <source>
        <dbReference type="EMBL" id="NMN99724.1"/>
    </source>
</evidence>
<organism evidence="2 3">
    <name type="scientific">Gordonia asplenii</name>
    <dbReference type="NCBI Taxonomy" id="2725283"/>
    <lineage>
        <taxon>Bacteria</taxon>
        <taxon>Bacillati</taxon>
        <taxon>Actinomycetota</taxon>
        <taxon>Actinomycetes</taxon>
        <taxon>Mycobacteriales</taxon>
        <taxon>Gordoniaceae</taxon>
        <taxon>Gordonia</taxon>
    </lineage>
</organism>
<dbReference type="EMBL" id="JABBNB010000001">
    <property type="protein sequence ID" value="NMN99724.1"/>
    <property type="molecule type" value="Genomic_DNA"/>
</dbReference>
<keyword evidence="3" id="KW-1185">Reference proteome</keyword>
<accession>A0A848KS78</accession>
<proteinExistence type="predicted"/>
<protein>
    <submittedName>
        <fullName evidence="2">Uncharacterized protein</fullName>
    </submittedName>
</protein>
<gene>
    <name evidence="2" type="ORF">HH308_00650</name>
</gene>
<comment type="caution">
    <text evidence="2">The sequence shown here is derived from an EMBL/GenBank/DDBJ whole genome shotgun (WGS) entry which is preliminary data.</text>
</comment>
<evidence type="ECO:0000256" key="1">
    <source>
        <dbReference type="SAM" id="MobiDB-lite"/>
    </source>
</evidence>
<dbReference type="Proteomes" id="UP000550729">
    <property type="component" value="Unassembled WGS sequence"/>
</dbReference>
<feature type="compositionally biased region" description="Basic and acidic residues" evidence="1">
    <location>
        <begin position="270"/>
        <end position="281"/>
    </location>
</feature>
<evidence type="ECO:0000313" key="3">
    <source>
        <dbReference type="Proteomes" id="UP000550729"/>
    </source>
</evidence>
<sequence length="441" mass="45627">MTAESTMIHDAESWRGTAARLTVLRDDVAALARQVAGLDYGPALGGDAGGRSAHGDVAAMHAHVVDSLRRCAAQLGAYAHDVTQGSRRIIDADGGSGVTSDVGVTVPMSNESWRTLAVQQDSYSHATVPPIVDELAPGRWPTADSAGLLRAAAALRGDARQLTNVDLLGPGLSRGRAVDAMSDTVGSIVQSPDGVVAYAARSMVGLADALQSYADAASTTRDHMSTIAARVDLDRARGRLLAQLGGESALVEPAAAGRLALSESAEHYRSRVEDIGRRHEPSASPGGGSPSGLGAVVAGVGGAMAGAGGSAIRRRAARSRPDVDVEYLRRRAEHLAQRLPATLGVAMSVGIALTEADEQIVVVTTSDDHDYLRPGVTLESDETFAGCGRAPELTLLHLCAQLRVDLAAVASTTPAPEQIAETLAARRVRVVAPRGDFVLTG</sequence>
<name>A0A848KS78_9ACTN</name>